<dbReference type="EMBL" id="MH744420">
    <property type="protein sequence ID" value="AYD81644.1"/>
    <property type="molecule type" value="Genomic_DNA"/>
</dbReference>
<evidence type="ECO:0000313" key="2">
    <source>
        <dbReference type="Proteomes" id="UP000274637"/>
    </source>
</evidence>
<evidence type="ECO:0000313" key="1">
    <source>
        <dbReference type="EMBL" id="AYD81644.1"/>
    </source>
</evidence>
<protein>
    <submittedName>
        <fullName evidence="1">Uncharacterized protein</fullName>
    </submittedName>
</protein>
<organism evidence="1 2">
    <name type="scientific">Streptomyces phage Kromp</name>
    <dbReference type="NCBI Taxonomy" id="2315619"/>
    <lineage>
        <taxon>Viruses</taxon>
        <taxon>Duplodnaviria</taxon>
        <taxon>Heunggongvirae</taxon>
        <taxon>Uroviricota</taxon>
        <taxon>Caudoviricetes</taxon>
        <taxon>Krompvirus</taxon>
        <taxon>Krompvirus kromp</taxon>
    </lineage>
</organism>
<sequence length="202" mass="21888">MDLITTSYLGWDPLTHTVDCTDPSWDDVEIRRTEGIRPESTGADHHTCAHPNCEHADTFRRVQVRLACRGCGTVRIISGEALTEVYTTTQNTGWGQAPTQHGGVWLWPGRPAAPGADPHEYLVTLQGSAITRATLYGIITGYRDSSGGRVWMAGAEPDPDAAHQISTLRWRHASNGLDSLDAAAEFVSTTATAPQRPVVVTV</sequence>
<name>A0A386KBE6_9CAUD</name>
<gene>
    <name evidence="1" type="primary">43</name>
    <name evidence="1" type="ORF">SEA_KROMP_43</name>
</gene>
<accession>A0A386KBE6</accession>
<keyword evidence="2" id="KW-1185">Reference proteome</keyword>
<dbReference type="Proteomes" id="UP000274637">
    <property type="component" value="Segment"/>
</dbReference>
<reference evidence="2" key="1">
    <citation type="submission" date="2018-08" db="EMBL/GenBank/DDBJ databases">
        <authorList>
            <person name="Mousa M."/>
            <person name="Kelsky B.L."/>
            <person name="Goh L.M."/>
            <person name="Shaffer C.D."/>
            <person name="Weston-Hafer K.A."/>
            <person name="Russell D.A."/>
            <person name="Pope W.H."/>
            <person name="Jacobs-Sera D."/>
            <person name="Hendrix R.W."/>
            <person name="Hatfull G.F."/>
        </authorList>
    </citation>
    <scope>NUCLEOTIDE SEQUENCE [LARGE SCALE GENOMIC DNA]</scope>
</reference>
<proteinExistence type="predicted"/>